<organism evidence="3 4">
    <name type="scientific">Gossypium darwinii</name>
    <name type="common">Darwin's cotton</name>
    <name type="synonym">Gossypium barbadense var. darwinii</name>
    <dbReference type="NCBI Taxonomy" id="34276"/>
    <lineage>
        <taxon>Eukaryota</taxon>
        <taxon>Viridiplantae</taxon>
        <taxon>Streptophyta</taxon>
        <taxon>Embryophyta</taxon>
        <taxon>Tracheophyta</taxon>
        <taxon>Spermatophyta</taxon>
        <taxon>Magnoliopsida</taxon>
        <taxon>eudicotyledons</taxon>
        <taxon>Gunneridae</taxon>
        <taxon>Pentapetalae</taxon>
        <taxon>rosids</taxon>
        <taxon>malvids</taxon>
        <taxon>Malvales</taxon>
        <taxon>Malvaceae</taxon>
        <taxon>Malvoideae</taxon>
        <taxon>Gossypium</taxon>
    </lineage>
</organism>
<reference evidence="3 4" key="1">
    <citation type="submission" date="2019-06" db="EMBL/GenBank/DDBJ databases">
        <title>WGS assembly of Gossypium darwinii.</title>
        <authorList>
            <person name="Chen Z.J."/>
            <person name="Sreedasyam A."/>
            <person name="Ando A."/>
            <person name="Song Q."/>
            <person name="De L."/>
            <person name="Hulse-Kemp A."/>
            <person name="Ding M."/>
            <person name="Ye W."/>
            <person name="Kirkbride R."/>
            <person name="Jenkins J."/>
            <person name="Plott C."/>
            <person name="Lovell J."/>
            <person name="Lin Y.-M."/>
            <person name="Vaughn R."/>
            <person name="Liu B."/>
            <person name="Li W."/>
            <person name="Simpson S."/>
            <person name="Scheffler B."/>
            <person name="Saski C."/>
            <person name="Grover C."/>
            <person name="Hu G."/>
            <person name="Conover J."/>
            <person name="Carlson J."/>
            <person name="Shu S."/>
            <person name="Boston L."/>
            <person name="Williams M."/>
            <person name="Peterson D."/>
            <person name="Mcgee K."/>
            <person name="Jones D."/>
            <person name="Wendel J."/>
            <person name="Stelly D."/>
            <person name="Grimwood J."/>
            <person name="Schmutz J."/>
        </authorList>
    </citation>
    <scope>NUCLEOTIDE SEQUENCE [LARGE SCALE GENOMIC DNA]</scope>
    <source>
        <strain evidence="3">1808015.09</strain>
    </source>
</reference>
<keyword evidence="2" id="KW-0472">Membrane</keyword>
<evidence type="ECO:0000313" key="4">
    <source>
        <dbReference type="Proteomes" id="UP000323506"/>
    </source>
</evidence>
<evidence type="ECO:0000313" key="3">
    <source>
        <dbReference type="EMBL" id="TYG95058.1"/>
    </source>
</evidence>
<proteinExistence type="predicted"/>
<keyword evidence="2" id="KW-0812">Transmembrane</keyword>
<gene>
    <name evidence="3" type="ORF">ES288_A11G237400v1</name>
</gene>
<feature type="compositionally biased region" description="Low complexity" evidence="1">
    <location>
        <begin position="20"/>
        <end position="39"/>
    </location>
</feature>
<evidence type="ECO:0000256" key="2">
    <source>
        <dbReference type="SAM" id="Phobius"/>
    </source>
</evidence>
<keyword evidence="2" id="KW-1133">Transmembrane helix</keyword>
<feature type="transmembrane region" description="Helical" evidence="2">
    <location>
        <begin position="49"/>
        <end position="72"/>
    </location>
</feature>
<name>A0A5D2EQ91_GOSDA</name>
<accession>A0A5D2EQ91</accession>
<sequence length="108" mass="11503">MGFTTWARSPSPSLTPSPSPLSSSSPPSPLSSSSLSPPSKLPVDFSPPLIAMVVVVAAAFLVVTYPILKVVYSAANSSHNRSFNETILVINQIIVNERTLSSKMKLFD</sequence>
<dbReference type="AlphaFoldDB" id="A0A5D2EQ91"/>
<evidence type="ECO:0000256" key="1">
    <source>
        <dbReference type="SAM" id="MobiDB-lite"/>
    </source>
</evidence>
<dbReference type="EMBL" id="CM017698">
    <property type="protein sequence ID" value="TYG95058.1"/>
    <property type="molecule type" value="Genomic_DNA"/>
</dbReference>
<feature type="region of interest" description="Disordered" evidence="1">
    <location>
        <begin position="1"/>
        <end position="39"/>
    </location>
</feature>
<dbReference type="Proteomes" id="UP000323506">
    <property type="component" value="Chromosome A11"/>
</dbReference>
<keyword evidence="4" id="KW-1185">Reference proteome</keyword>
<evidence type="ECO:0008006" key="5">
    <source>
        <dbReference type="Google" id="ProtNLM"/>
    </source>
</evidence>
<protein>
    <recommendedName>
        <fullName evidence="5">Transmembrane protein</fullName>
    </recommendedName>
</protein>